<feature type="active site" description="Proton acceptor" evidence="7">
    <location>
        <position position="94"/>
    </location>
</feature>
<reference evidence="9" key="1">
    <citation type="journal article" date="2020" name="mSystems">
        <title>Genome- and Community-Level Interaction Insights into Carbon Utilization and Element Cycling Functions of Hydrothermarchaeota in Hydrothermal Sediment.</title>
        <authorList>
            <person name="Zhou Z."/>
            <person name="Liu Y."/>
            <person name="Xu W."/>
            <person name="Pan J."/>
            <person name="Luo Z.H."/>
            <person name="Li M."/>
        </authorList>
    </citation>
    <scope>NUCLEOTIDE SEQUENCE [LARGE SCALE GENOMIC DNA]</scope>
    <source>
        <strain evidence="9">SpSt-106</strain>
    </source>
</reference>
<dbReference type="NCBIfam" id="TIGR00430">
    <property type="entry name" value="Q_tRNA_tgt"/>
    <property type="match status" value="1"/>
</dbReference>
<evidence type="ECO:0000313" key="9">
    <source>
        <dbReference type="EMBL" id="HHQ15425.1"/>
    </source>
</evidence>
<evidence type="ECO:0000256" key="5">
    <source>
        <dbReference type="ARBA" id="ARBA00022785"/>
    </source>
</evidence>
<keyword evidence="7" id="KW-0479">Metal-binding</keyword>
<keyword evidence="2 7" id="KW-0328">Glycosyltransferase</keyword>
<evidence type="ECO:0000259" key="8">
    <source>
        <dbReference type="Pfam" id="PF01702"/>
    </source>
</evidence>
<feature type="binding site" evidence="7">
    <location>
        <position position="310"/>
    </location>
    <ligand>
        <name>Zn(2+)</name>
        <dbReference type="ChEBI" id="CHEBI:29105"/>
    </ligand>
</feature>
<keyword evidence="3 7" id="KW-0808">Transferase</keyword>
<keyword evidence="7" id="KW-0862">Zinc</keyword>
<dbReference type="InterPro" id="IPR002616">
    <property type="entry name" value="tRNA_ribo_trans-like"/>
</dbReference>
<keyword evidence="4 7" id="KW-0819">tRNA processing</keyword>
<dbReference type="InterPro" id="IPR004803">
    <property type="entry name" value="TGT"/>
</dbReference>
<feature type="binding site" evidence="7">
    <location>
        <position position="220"/>
    </location>
    <ligand>
        <name>substrate</name>
    </ligand>
</feature>
<dbReference type="InterPro" id="IPR036511">
    <property type="entry name" value="TGT-like_sf"/>
</dbReference>
<feature type="binding site" evidence="7">
    <location>
        <begin position="94"/>
        <end position="98"/>
    </location>
    <ligand>
        <name>substrate</name>
    </ligand>
</feature>
<dbReference type="GO" id="GO:0008479">
    <property type="term" value="F:tRNA-guanosine(34) queuine transglycosylase activity"/>
    <property type="evidence" value="ECO:0007669"/>
    <property type="project" value="UniProtKB-UniRule"/>
</dbReference>
<dbReference type="InterPro" id="IPR050076">
    <property type="entry name" value="ArchSynthase1/Queuine_TRR"/>
</dbReference>
<comment type="pathway">
    <text evidence="1 7">tRNA modification; tRNA-queuosine biosynthesis.</text>
</comment>
<evidence type="ECO:0000256" key="4">
    <source>
        <dbReference type="ARBA" id="ARBA00022694"/>
    </source>
</evidence>
<dbReference type="SUPFAM" id="SSF51713">
    <property type="entry name" value="tRNA-guanine transglycosylase"/>
    <property type="match status" value="1"/>
</dbReference>
<feature type="binding site" evidence="7">
    <location>
        <position position="148"/>
    </location>
    <ligand>
        <name>substrate</name>
    </ligand>
</feature>
<dbReference type="PANTHER" id="PTHR46499:SF1">
    <property type="entry name" value="QUEUINE TRNA-RIBOSYLTRANSFERASE"/>
    <property type="match status" value="1"/>
</dbReference>
<dbReference type="Gene3D" id="3.20.20.105">
    <property type="entry name" value="Queuine tRNA-ribosyltransferase-like"/>
    <property type="match status" value="1"/>
</dbReference>
<protein>
    <recommendedName>
        <fullName evidence="7">Queuine tRNA-ribosyltransferase</fullName>
        <ecNumber evidence="7">2.4.2.29</ecNumber>
    </recommendedName>
    <alternativeName>
        <fullName evidence="7">Guanine insertion enzyme</fullName>
    </alternativeName>
    <alternativeName>
        <fullName evidence="7">tRNA-guanine transglycosylase</fullName>
    </alternativeName>
</protein>
<accession>A0A7V5XFD7</accession>
<dbReference type="UniPathway" id="UPA00392"/>
<name>A0A7V5XFD7_9BACT</name>
<evidence type="ECO:0000256" key="7">
    <source>
        <dbReference type="HAMAP-Rule" id="MF_00168"/>
    </source>
</evidence>
<dbReference type="EC" id="2.4.2.29" evidence="7"/>
<organism evidence="9">
    <name type="scientific">Thermodesulfobacterium geofontis</name>
    <dbReference type="NCBI Taxonomy" id="1295609"/>
    <lineage>
        <taxon>Bacteria</taxon>
        <taxon>Pseudomonadati</taxon>
        <taxon>Thermodesulfobacteriota</taxon>
        <taxon>Thermodesulfobacteria</taxon>
        <taxon>Thermodesulfobacteriales</taxon>
        <taxon>Thermodesulfobacteriaceae</taxon>
        <taxon>Thermodesulfobacterium</taxon>
    </lineage>
</organism>
<feature type="binding site" evidence="7">
    <location>
        <position position="193"/>
    </location>
    <ligand>
        <name>substrate</name>
    </ligand>
</feature>
<keyword evidence="5 7" id="KW-0671">Queuosine biosynthesis</keyword>
<comment type="cofactor">
    <cofactor evidence="7">
        <name>Zn(2+)</name>
        <dbReference type="ChEBI" id="CHEBI:29105"/>
    </cofactor>
    <text evidence="7">Binds 1 zinc ion per subunit.</text>
</comment>
<dbReference type="HAMAP" id="MF_00168">
    <property type="entry name" value="Q_tRNA_Tgt"/>
    <property type="match status" value="1"/>
</dbReference>
<dbReference type="FunFam" id="3.20.20.105:FF:000001">
    <property type="entry name" value="Queuine tRNA-ribosyltransferase"/>
    <property type="match status" value="1"/>
</dbReference>
<evidence type="ECO:0000256" key="3">
    <source>
        <dbReference type="ARBA" id="ARBA00022679"/>
    </source>
</evidence>
<dbReference type="NCBIfam" id="TIGR00449">
    <property type="entry name" value="tgt_general"/>
    <property type="match status" value="1"/>
</dbReference>
<feature type="region of interest" description="RNA binding; important for wobble base 34 recognition" evidence="7">
    <location>
        <begin position="275"/>
        <end position="279"/>
    </location>
</feature>
<feature type="domain" description="tRNA-guanine(15) transglycosylase-like" evidence="8">
    <location>
        <begin position="15"/>
        <end position="371"/>
    </location>
</feature>
<evidence type="ECO:0000256" key="1">
    <source>
        <dbReference type="ARBA" id="ARBA00004691"/>
    </source>
</evidence>
<dbReference type="GO" id="GO:0005829">
    <property type="term" value="C:cytosol"/>
    <property type="evidence" value="ECO:0007669"/>
    <property type="project" value="TreeGrafter"/>
</dbReference>
<feature type="active site" description="Nucleophile" evidence="7">
    <location>
        <position position="270"/>
    </location>
</feature>
<feature type="binding site" evidence="7">
    <location>
        <position position="313"/>
    </location>
    <ligand>
        <name>Zn(2+)</name>
        <dbReference type="ChEBI" id="CHEBI:29105"/>
    </ligand>
</feature>
<gene>
    <name evidence="7" type="primary">tgt</name>
    <name evidence="9" type="ORF">ENM15_01190</name>
</gene>
<dbReference type="AlphaFoldDB" id="A0A7V5XFD7"/>
<dbReference type="GO" id="GO:0046872">
    <property type="term" value="F:metal ion binding"/>
    <property type="evidence" value="ECO:0007669"/>
    <property type="project" value="UniProtKB-KW"/>
</dbReference>
<dbReference type="EMBL" id="DRWR01000021">
    <property type="protein sequence ID" value="HHQ15425.1"/>
    <property type="molecule type" value="Genomic_DNA"/>
</dbReference>
<feature type="region of interest" description="RNA binding" evidence="7">
    <location>
        <begin position="251"/>
        <end position="257"/>
    </location>
</feature>
<comment type="catalytic activity">
    <reaction evidence="6 7">
        <text>7-aminomethyl-7-carbaguanine + guanosine(34) in tRNA = 7-aminomethyl-7-carbaguanosine(34) in tRNA + guanine</text>
        <dbReference type="Rhea" id="RHEA:24104"/>
        <dbReference type="Rhea" id="RHEA-COMP:10341"/>
        <dbReference type="Rhea" id="RHEA-COMP:10342"/>
        <dbReference type="ChEBI" id="CHEBI:16235"/>
        <dbReference type="ChEBI" id="CHEBI:58703"/>
        <dbReference type="ChEBI" id="CHEBI:74269"/>
        <dbReference type="ChEBI" id="CHEBI:82833"/>
        <dbReference type="EC" id="2.4.2.29"/>
    </reaction>
</comment>
<comment type="similarity">
    <text evidence="7">Belongs to the queuine tRNA-ribosyltransferase family.</text>
</comment>
<evidence type="ECO:0000256" key="2">
    <source>
        <dbReference type="ARBA" id="ARBA00022676"/>
    </source>
</evidence>
<evidence type="ECO:0000256" key="6">
    <source>
        <dbReference type="ARBA" id="ARBA00050112"/>
    </source>
</evidence>
<comment type="subunit">
    <text evidence="7">Homodimer. Within each dimer, one monomer is responsible for RNA recognition and catalysis, while the other monomer binds to the replacement base PreQ1.</text>
</comment>
<dbReference type="PANTHER" id="PTHR46499">
    <property type="entry name" value="QUEUINE TRNA-RIBOSYLTRANSFERASE"/>
    <property type="match status" value="1"/>
</dbReference>
<feature type="binding site" evidence="7">
    <location>
        <position position="339"/>
    </location>
    <ligand>
        <name>Zn(2+)</name>
        <dbReference type="ChEBI" id="CHEBI:29105"/>
    </ligand>
</feature>
<comment type="caution">
    <text evidence="9">The sequence shown here is derived from an EMBL/GenBank/DDBJ whole genome shotgun (WGS) entry which is preliminary data.</text>
</comment>
<dbReference type="Pfam" id="PF01702">
    <property type="entry name" value="TGT"/>
    <property type="match status" value="1"/>
</dbReference>
<sequence length="379" mass="43524">MNMFKFQVLYQSKKTQARIGTIITHRGVIETPVFMPVGTQGTIKTMPPEIVSSLGYDIILSNTYHLYLRPGPDIIQELGGIHKFINWKKLILTDSGGFQVYSLSQFRKITEEGIIFKSHIDGTEHFFSPIITMEVQKKLGSDILMVLDTCIPYPLSYEETKNLTELTHKWAVESLEYWQRHKNEKQGVFGIIQGGMYEDLRKYSAKFITSLEFDGYAIGGLSVGEPLEIRNQMTEISLEHMPSNKPRYVMGIGTPLDIIDAVIRGIDMFDCVLPTRNARRGTVFTSKGFLSIKNASFKGDSLPLDPECECYTCRNFSRGYLRHLFHAKELLVYFLLTLHNLFYYAKLMKNIKDAIKNETLEALREEIAQYYLKNFNDSK</sequence>
<feature type="binding site" evidence="7">
    <location>
        <position position="308"/>
    </location>
    <ligand>
        <name>Zn(2+)</name>
        <dbReference type="ChEBI" id="CHEBI:29105"/>
    </ligand>
</feature>
<proteinExistence type="inferred from homology"/>
<comment type="function">
    <text evidence="7">Catalyzes the base-exchange of a guanine (G) residue with the queuine precursor 7-aminomethyl-7-deazaguanine (PreQ1) at position 34 (anticodon wobble position) in tRNAs with GU(N) anticodons (tRNA-Asp, -Asn, -His and -Tyr). Catalysis occurs through a double-displacement mechanism. The nucleophile active site attacks the C1' of nucleotide 34 to detach the guanine base from the RNA, forming a covalent enzyme-RNA intermediate. The proton acceptor active site deprotonates the incoming PreQ1, allowing a nucleophilic attack on the C1' of the ribose to form the product. After dissociation, two additional enzymatic reactions on the tRNA convert PreQ1 to queuine (Q), resulting in the hypermodified nucleoside queuosine (7-(((4,5-cis-dihydroxy-2-cyclopenten-1-yl)amino)methyl)-7-deazaguanosine).</text>
</comment>
<dbReference type="GO" id="GO:0008616">
    <property type="term" value="P:tRNA queuosine(34) biosynthetic process"/>
    <property type="evidence" value="ECO:0007669"/>
    <property type="project" value="UniProtKB-UniRule"/>
</dbReference>